<dbReference type="InterPro" id="IPR023213">
    <property type="entry name" value="CAT-like_dom_sf"/>
</dbReference>
<dbReference type="PROSITE" id="PS50075">
    <property type="entry name" value="CARRIER"/>
    <property type="match status" value="1"/>
</dbReference>
<dbReference type="Pfam" id="PF00501">
    <property type="entry name" value="AMP-binding"/>
    <property type="match status" value="1"/>
</dbReference>
<keyword evidence="3" id="KW-0597">Phosphoprotein</keyword>
<dbReference type="OrthoDB" id="9781737at2"/>
<dbReference type="InterPro" id="IPR009081">
    <property type="entry name" value="PP-bd_ACP"/>
</dbReference>
<dbReference type="Gene3D" id="3.30.559.30">
    <property type="entry name" value="Nonribosomal peptide synthetase, condensation domain"/>
    <property type="match status" value="1"/>
</dbReference>
<dbReference type="PANTHER" id="PTHR45527">
    <property type="entry name" value="NONRIBOSOMAL PEPTIDE SYNTHETASE"/>
    <property type="match status" value="1"/>
</dbReference>
<dbReference type="Gene3D" id="3.40.50.980">
    <property type="match status" value="2"/>
</dbReference>
<protein>
    <recommendedName>
        <fullName evidence="5">Carrier domain-containing protein</fullName>
    </recommendedName>
</protein>
<dbReference type="SUPFAM" id="SSF47336">
    <property type="entry name" value="ACP-like"/>
    <property type="match status" value="1"/>
</dbReference>
<dbReference type="Gene3D" id="2.30.38.10">
    <property type="entry name" value="Luciferase, Domain 3"/>
    <property type="match status" value="1"/>
</dbReference>
<feature type="compositionally biased region" description="Basic and acidic residues" evidence="4">
    <location>
        <begin position="1063"/>
        <end position="1075"/>
    </location>
</feature>
<feature type="region of interest" description="Disordered" evidence="4">
    <location>
        <begin position="1063"/>
        <end position="1093"/>
    </location>
</feature>
<gene>
    <name evidence="6" type="ORF">KTT_33730</name>
</gene>
<dbReference type="Pfam" id="PF00668">
    <property type="entry name" value="Condensation"/>
    <property type="match status" value="1"/>
</dbReference>
<dbReference type="FunFam" id="3.40.50.12780:FF:000012">
    <property type="entry name" value="Non-ribosomal peptide synthetase"/>
    <property type="match status" value="1"/>
</dbReference>
<dbReference type="CDD" id="cd05930">
    <property type="entry name" value="A_NRPS"/>
    <property type="match status" value="1"/>
</dbReference>
<reference evidence="7" key="1">
    <citation type="submission" date="2018-12" db="EMBL/GenBank/DDBJ databases">
        <title>Tengunoibacter tsumagoiensis gen. nov., sp. nov., Dictyobacter kobayashii sp. nov., D. alpinus sp. nov., and D. joshuensis sp. nov. and description of Dictyobacteraceae fam. nov. within the order Ktedonobacterales isolated from Tengu-no-mugimeshi.</title>
        <authorList>
            <person name="Wang C.M."/>
            <person name="Zheng Y."/>
            <person name="Sakai Y."/>
            <person name="Toyoda A."/>
            <person name="Minakuchi Y."/>
            <person name="Abe K."/>
            <person name="Yokota A."/>
            <person name="Yabe S."/>
        </authorList>
    </citation>
    <scope>NUCLEOTIDE SEQUENCE [LARGE SCALE GENOMIC DNA]</scope>
    <source>
        <strain evidence="7">Uno3</strain>
    </source>
</reference>
<accession>A0A402A302</accession>
<dbReference type="GO" id="GO:0003824">
    <property type="term" value="F:catalytic activity"/>
    <property type="evidence" value="ECO:0007669"/>
    <property type="project" value="InterPro"/>
</dbReference>
<dbReference type="Pfam" id="PF13193">
    <property type="entry name" value="AMP-binding_C"/>
    <property type="match status" value="1"/>
</dbReference>
<dbReference type="SUPFAM" id="SSF52777">
    <property type="entry name" value="CoA-dependent acyltransferases"/>
    <property type="match status" value="2"/>
</dbReference>
<dbReference type="InterPro" id="IPR036736">
    <property type="entry name" value="ACP-like_sf"/>
</dbReference>
<dbReference type="PANTHER" id="PTHR45527:SF1">
    <property type="entry name" value="FATTY ACID SYNTHASE"/>
    <property type="match status" value="1"/>
</dbReference>
<dbReference type="Gene3D" id="3.40.50.1820">
    <property type="entry name" value="alpha/beta hydrolase"/>
    <property type="match status" value="1"/>
</dbReference>
<dbReference type="InterPro" id="IPR020845">
    <property type="entry name" value="AMP-binding_CS"/>
</dbReference>
<dbReference type="InterPro" id="IPR006162">
    <property type="entry name" value="Ppantetheine_attach_site"/>
</dbReference>
<dbReference type="RefSeq" id="WP_126581034.1">
    <property type="nucleotide sequence ID" value="NZ_BIFR01000001.1"/>
</dbReference>
<dbReference type="InterPro" id="IPR025110">
    <property type="entry name" value="AMP-bd_C"/>
</dbReference>
<keyword evidence="7" id="KW-1185">Reference proteome</keyword>
<organism evidence="6 7">
    <name type="scientific">Tengunoibacter tsumagoiensis</name>
    <dbReference type="NCBI Taxonomy" id="2014871"/>
    <lineage>
        <taxon>Bacteria</taxon>
        <taxon>Bacillati</taxon>
        <taxon>Chloroflexota</taxon>
        <taxon>Ktedonobacteria</taxon>
        <taxon>Ktedonobacterales</taxon>
        <taxon>Dictyobacteraceae</taxon>
        <taxon>Tengunoibacter</taxon>
    </lineage>
</organism>
<sequence length="1093" mass="121481">MQKTATYLSTPLQNGLLFNSLVSHEPGVDVIQVICDLPEAIQAQHFLHAWQLISARHETLRTAFRWEETAQPMQEIFPDVTVSFTEEDWSDGTDAECQERLEGYLRQDRQRAFIPWTPPLWRVALIKRAAQLYWCILTFHHAILDGRSLPIVLDEVFTSYRAAVTGVVSTLPPAIPYHDYASWWQQQDQAADNVFWQKWLAGFEASVPLPEDGRHGAGQPYDVAAGMSHVEHDLILSPELSQALRQFALTHELTLNALFQGAWAVLLQRYSGREDILFGEIRSCRHNTVAGAEEMVGFFLNTLPMRIDVQPSASVLPWLQTIRASHRSLRQHQFAPLMEVHQWSQVPPGTPLFTSLFVFEHRTLQSVLSARDEDWLSRRVTILRKPSYPLTLYSFAEPEILTKLVYDPRVFSAPMIERLLRHFSHLLTQMVANPDALLADLSLLTSEERQQMVVEWNATASPYDAETCIHQRIEAIAAQTPEALAIEMGAYRLTYAQLNRKANQLAHLLGSRGVGPEARVGLCMERSCELIVGQLGVLKAGGAFVPLDPHAPEERLTSLLQDAQVTILLTSSKLLPLFSGQTFQTIALDLTTDLLGAWSEQNPAVRLDSANLAYVIYTSGSTGRPKGVAIQHASLANLVAWHQRTYALQASDCTTHLASPAFDASVWEIWPTLAAGASLHLPDQETVLNPRALVAWYSAHSITLTFLPTPLGEAVLQEPWLQKSSLRAVMVGGDRLTRTPQAGAPFDLYNHYGLTETTVVATWTQIFPDPLPDPALPIGRPIDNTETYLLDDSGQPVPIGAVGELFIGGVSLARGYLFRPDLTAERFVPHPWSTQPGARLYRSGDLGRYRSDGQIEFLGRRDQQIKLRGQRIELGEIEATLMQHPDVATALALLYEVNAAPEATGSSSVPGGQGAILVAYVVAAPAKTLTSEELRRFLGQKLPASMVPTSLMVLEALPLTLNGKVDRRALPPPMVFSSVAEGQAPRTPIELALVEIWLHILGRARPAGHTALNIHESFFTLGGHSLLAAQAIVSMNEKFQVHLPIRSLFDAPTIAQMAALITEHRQTHSGEERETIQPLNRSRYRTQKKDERR</sequence>
<dbReference type="PROSITE" id="PS00012">
    <property type="entry name" value="PHOSPHOPANTETHEINE"/>
    <property type="match status" value="1"/>
</dbReference>
<dbReference type="AlphaFoldDB" id="A0A402A302"/>
<dbReference type="Proteomes" id="UP000287352">
    <property type="component" value="Unassembled WGS sequence"/>
</dbReference>
<dbReference type="SUPFAM" id="SSF56801">
    <property type="entry name" value="Acetyl-CoA synthetase-like"/>
    <property type="match status" value="1"/>
</dbReference>
<feature type="domain" description="Carrier" evidence="5">
    <location>
        <begin position="984"/>
        <end position="1065"/>
    </location>
</feature>
<evidence type="ECO:0000256" key="1">
    <source>
        <dbReference type="ARBA" id="ARBA00001957"/>
    </source>
</evidence>
<comment type="cofactor">
    <cofactor evidence="1">
        <name>pantetheine 4'-phosphate</name>
        <dbReference type="ChEBI" id="CHEBI:47942"/>
    </cofactor>
</comment>
<dbReference type="Gene3D" id="3.30.300.30">
    <property type="match status" value="1"/>
</dbReference>
<dbReference type="Pfam" id="PF00550">
    <property type="entry name" value="PP-binding"/>
    <property type="match status" value="1"/>
</dbReference>
<proteinExistence type="predicted"/>
<name>A0A402A302_9CHLR</name>
<dbReference type="InterPro" id="IPR001242">
    <property type="entry name" value="Condensation_dom"/>
</dbReference>
<evidence type="ECO:0000256" key="3">
    <source>
        <dbReference type="ARBA" id="ARBA00022553"/>
    </source>
</evidence>
<dbReference type="GO" id="GO:0005737">
    <property type="term" value="C:cytoplasm"/>
    <property type="evidence" value="ECO:0007669"/>
    <property type="project" value="TreeGrafter"/>
</dbReference>
<dbReference type="GO" id="GO:0008610">
    <property type="term" value="P:lipid biosynthetic process"/>
    <property type="evidence" value="ECO:0007669"/>
    <property type="project" value="UniProtKB-ARBA"/>
</dbReference>
<dbReference type="GO" id="GO:0043041">
    <property type="term" value="P:amino acid activation for nonribosomal peptide biosynthetic process"/>
    <property type="evidence" value="ECO:0007669"/>
    <property type="project" value="TreeGrafter"/>
</dbReference>
<comment type="caution">
    <text evidence="6">The sequence shown here is derived from an EMBL/GenBank/DDBJ whole genome shotgun (WGS) entry which is preliminary data.</text>
</comment>
<evidence type="ECO:0000259" key="5">
    <source>
        <dbReference type="PROSITE" id="PS50075"/>
    </source>
</evidence>
<dbReference type="GO" id="GO:0044550">
    <property type="term" value="P:secondary metabolite biosynthetic process"/>
    <property type="evidence" value="ECO:0007669"/>
    <property type="project" value="TreeGrafter"/>
</dbReference>
<dbReference type="InterPro" id="IPR010071">
    <property type="entry name" value="AA_adenyl_dom"/>
</dbReference>
<dbReference type="InterPro" id="IPR045851">
    <property type="entry name" value="AMP-bd_C_sf"/>
</dbReference>
<evidence type="ECO:0000256" key="4">
    <source>
        <dbReference type="SAM" id="MobiDB-lite"/>
    </source>
</evidence>
<evidence type="ECO:0000313" key="6">
    <source>
        <dbReference type="EMBL" id="GCE13514.1"/>
    </source>
</evidence>
<dbReference type="FunFam" id="2.30.38.10:FF:000001">
    <property type="entry name" value="Non-ribosomal peptide synthetase PvdI"/>
    <property type="match status" value="1"/>
</dbReference>
<dbReference type="FunFam" id="3.40.50.980:FF:000001">
    <property type="entry name" value="Non-ribosomal peptide synthetase"/>
    <property type="match status" value="1"/>
</dbReference>
<evidence type="ECO:0000313" key="7">
    <source>
        <dbReference type="Proteomes" id="UP000287352"/>
    </source>
</evidence>
<dbReference type="Gene3D" id="3.30.559.10">
    <property type="entry name" value="Chloramphenicol acetyltransferase-like domain"/>
    <property type="match status" value="1"/>
</dbReference>
<dbReference type="NCBIfam" id="TIGR01733">
    <property type="entry name" value="AA-adenyl-dom"/>
    <property type="match status" value="1"/>
</dbReference>
<dbReference type="PROSITE" id="PS00455">
    <property type="entry name" value="AMP_BINDING"/>
    <property type="match status" value="1"/>
</dbReference>
<evidence type="ECO:0000256" key="2">
    <source>
        <dbReference type="ARBA" id="ARBA00022450"/>
    </source>
</evidence>
<dbReference type="EMBL" id="BIFR01000001">
    <property type="protein sequence ID" value="GCE13514.1"/>
    <property type="molecule type" value="Genomic_DNA"/>
</dbReference>
<dbReference type="InterPro" id="IPR029058">
    <property type="entry name" value="AB_hydrolase_fold"/>
</dbReference>
<dbReference type="InterPro" id="IPR000873">
    <property type="entry name" value="AMP-dep_synth/lig_dom"/>
</dbReference>
<keyword evidence="2" id="KW-0596">Phosphopantetheine</keyword>
<dbReference type="GO" id="GO:0031177">
    <property type="term" value="F:phosphopantetheine binding"/>
    <property type="evidence" value="ECO:0007669"/>
    <property type="project" value="TreeGrafter"/>
</dbReference>